<dbReference type="GO" id="GO:0008270">
    <property type="term" value="F:zinc ion binding"/>
    <property type="evidence" value="ECO:0007669"/>
    <property type="project" value="InterPro"/>
</dbReference>
<dbReference type="Pfam" id="PF01261">
    <property type="entry name" value="AP_endonuc_2"/>
    <property type="match status" value="1"/>
</dbReference>
<feature type="domain" description="Xylose isomerase-like TIM barrel" evidence="10">
    <location>
        <begin position="161"/>
        <end position="427"/>
    </location>
</feature>
<accession>A0A8K0JS95</accession>
<keyword evidence="7" id="KW-0862">Zinc</keyword>
<dbReference type="AlphaFoldDB" id="A0A8K0JS95"/>
<comment type="caution">
    <text evidence="11">The sequence shown here is derived from an EMBL/GenBank/DDBJ whole genome shotgun (WGS) entry which is preliminary data.</text>
</comment>
<dbReference type="GO" id="GO:0005739">
    <property type="term" value="C:mitochondrion"/>
    <property type="evidence" value="ECO:0007669"/>
    <property type="project" value="TreeGrafter"/>
</dbReference>
<feature type="compositionally biased region" description="Basic residues" evidence="9">
    <location>
        <begin position="477"/>
        <end position="491"/>
    </location>
</feature>
<sequence length="502" mass="55099">MSESPLSEVPGSPPVVAAAKTAGKRAKKVTAYKDESSELSSEEDVKPASKKAKTNSGKAQTKAKAPAKKPKVAKDSEEAVDEVTEESAKPAAKKAAPKKRVPKVDPFSEEALGSHPCRCGPPASLGHNASKESKYHTSQGPTHRIGAHTSASGGIENALVNASQLGGRALALFLKNQRKWESSPLDEDGVKKFRKLMLERDMGGLDYSADYILPHGSYLINLGNPDASKRETSYKCFLDDLKRCEQLGIHLYNWHPGSTVGACTKEEALKNVAASINRAHKETEFVIPVIENMAGAGNILGATWEDLATIIEHVENKDRVGVCIDTCHMFAAGYDIRTRETYEESISSFDRIVGLKYLKGMHINDSQGGGFNCKKDRHDNIGLGEIGMAAFRFVVQDPRLANIPLILETPTFEETEVWRREMEILYELQEVDGTEEEVEAKLKEMTESWREELKAMREKSGKGPKPKPAKNESAPKAKGKKAPAAKRRRGKKASESEEEEEE</sequence>
<dbReference type="SUPFAM" id="SSF51658">
    <property type="entry name" value="Xylose isomerase-like"/>
    <property type="match status" value="1"/>
</dbReference>
<name>A0A8K0JS95_9TREE</name>
<dbReference type="GO" id="GO:0003677">
    <property type="term" value="F:DNA binding"/>
    <property type="evidence" value="ECO:0007669"/>
    <property type="project" value="InterPro"/>
</dbReference>
<dbReference type="OrthoDB" id="7663182at2759"/>
<dbReference type="PROSITE" id="PS51432">
    <property type="entry name" value="AP_NUCLEASE_F2_4"/>
    <property type="match status" value="1"/>
</dbReference>
<dbReference type="InterPro" id="IPR036237">
    <property type="entry name" value="Xyl_isomerase-like_sf"/>
</dbReference>
<dbReference type="GO" id="GO:0003906">
    <property type="term" value="F:DNA-(apurinic or apyrimidinic site) endonuclease activity"/>
    <property type="evidence" value="ECO:0007669"/>
    <property type="project" value="TreeGrafter"/>
</dbReference>
<dbReference type="NCBIfam" id="TIGR00587">
    <property type="entry name" value="nfo"/>
    <property type="match status" value="1"/>
</dbReference>
<dbReference type="Proteomes" id="UP000812966">
    <property type="component" value="Unassembled WGS sequence"/>
</dbReference>
<keyword evidence="4" id="KW-0479">Metal-binding</keyword>
<keyword evidence="12" id="KW-1185">Reference proteome</keyword>
<evidence type="ECO:0000256" key="8">
    <source>
        <dbReference type="ARBA" id="ARBA00023204"/>
    </source>
</evidence>
<evidence type="ECO:0000256" key="4">
    <source>
        <dbReference type="ARBA" id="ARBA00022723"/>
    </source>
</evidence>
<dbReference type="PANTHER" id="PTHR21445:SF0">
    <property type="entry name" value="APURINIC-APYRIMIDINIC ENDONUCLEASE"/>
    <property type="match status" value="1"/>
</dbReference>
<keyword evidence="5" id="KW-0227">DNA damage</keyword>
<evidence type="ECO:0000256" key="9">
    <source>
        <dbReference type="SAM" id="MobiDB-lite"/>
    </source>
</evidence>
<dbReference type="GO" id="GO:0006284">
    <property type="term" value="P:base-excision repair"/>
    <property type="evidence" value="ECO:0007669"/>
    <property type="project" value="TreeGrafter"/>
</dbReference>
<evidence type="ECO:0000256" key="6">
    <source>
        <dbReference type="ARBA" id="ARBA00022801"/>
    </source>
</evidence>
<evidence type="ECO:0000256" key="1">
    <source>
        <dbReference type="ARBA" id="ARBA00001947"/>
    </source>
</evidence>
<feature type="region of interest" description="Disordered" evidence="9">
    <location>
        <begin position="448"/>
        <end position="502"/>
    </location>
</feature>
<dbReference type="InterPro" id="IPR018246">
    <property type="entry name" value="AP_endonuc_F2_Zn_BS"/>
</dbReference>
<dbReference type="CDD" id="cd00019">
    <property type="entry name" value="AP2Ec"/>
    <property type="match status" value="1"/>
</dbReference>
<dbReference type="InterPro" id="IPR013022">
    <property type="entry name" value="Xyl_isomerase-like_TIM-brl"/>
</dbReference>
<evidence type="ECO:0000259" key="10">
    <source>
        <dbReference type="Pfam" id="PF01261"/>
    </source>
</evidence>
<evidence type="ECO:0000256" key="2">
    <source>
        <dbReference type="ARBA" id="ARBA00005340"/>
    </source>
</evidence>
<dbReference type="SMART" id="SM00518">
    <property type="entry name" value="AP2Ec"/>
    <property type="match status" value="1"/>
</dbReference>
<comment type="similarity">
    <text evidence="2">Belongs to the AP endonuclease 2 family.</text>
</comment>
<dbReference type="GO" id="GO:0008081">
    <property type="term" value="F:phosphoric diester hydrolase activity"/>
    <property type="evidence" value="ECO:0007669"/>
    <property type="project" value="TreeGrafter"/>
</dbReference>
<dbReference type="PANTHER" id="PTHR21445">
    <property type="entry name" value="ENDONUCLEASE IV ENDODEOXYRIBONUCLEASE IV"/>
    <property type="match status" value="1"/>
</dbReference>
<protein>
    <recommendedName>
        <fullName evidence="3">Apurinic-apyrimidinic endonuclease 1</fullName>
    </recommendedName>
</protein>
<dbReference type="PROSITE" id="PS00729">
    <property type="entry name" value="AP_NUCLEASE_F2_1"/>
    <property type="match status" value="1"/>
</dbReference>
<comment type="cofactor">
    <cofactor evidence="1">
        <name>Zn(2+)</name>
        <dbReference type="ChEBI" id="CHEBI:29105"/>
    </cofactor>
</comment>
<dbReference type="EMBL" id="JABELV010000010">
    <property type="protein sequence ID" value="KAG7571190.1"/>
    <property type="molecule type" value="Genomic_DNA"/>
</dbReference>
<evidence type="ECO:0000256" key="3">
    <source>
        <dbReference type="ARBA" id="ARBA00021759"/>
    </source>
</evidence>
<dbReference type="NCBIfam" id="NF002199">
    <property type="entry name" value="PRK01060.1-4"/>
    <property type="match status" value="1"/>
</dbReference>
<dbReference type="HAMAP" id="MF_00152">
    <property type="entry name" value="Nfo"/>
    <property type="match status" value="1"/>
</dbReference>
<gene>
    <name evidence="11" type="ORF">FFLO_00863</name>
</gene>
<keyword evidence="6" id="KW-0378">Hydrolase</keyword>
<evidence type="ECO:0000256" key="7">
    <source>
        <dbReference type="ARBA" id="ARBA00022833"/>
    </source>
</evidence>
<evidence type="ECO:0000256" key="5">
    <source>
        <dbReference type="ARBA" id="ARBA00022763"/>
    </source>
</evidence>
<dbReference type="FunFam" id="3.20.20.150:FF:000001">
    <property type="entry name" value="Probable endonuclease 4"/>
    <property type="match status" value="1"/>
</dbReference>
<dbReference type="GO" id="GO:0005634">
    <property type="term" value="C:nucleus"/>
    <property type="evidence" value="ECO:0007669"/>
    <property type="project" value="TreeGrafter"/>
</dbReference>
<feature type="compositionally biased region" description="Basic and acidic residues" evidence="9">
    <location>
        <begin position="448"/>
        <end position="461"/>
    </location>
</feature>
<proteinExistence type="inferred from homology"/>
<dbReference type="PROSITE" id="PS00730">
    <property type="entry name" value="AP_NUCLEASE_F2_2"/>
    <property type="match status" value="1"/>
</dbReference>
<dbReference type="InterPro" id="IPR001719">
    <property type="entry name" value="AP_endonuc_2"/>
</dbReference>
<reference evidence="11" key="1">
    <citation type="submission" date="2020-04" db="EMBL/GenBank/DDBJ databases">
        <title>Analysis of mating type loci in Filobasidium floriforme.</title>
        <authorList>
            <person name="Nowrousian M."/>
        </authorList>
    </citation>
    <scope>NUCLEOTIDE SEQUENCE</scope>
    <source>
        <strain evidence="11">CBS 6242</strain>
    </source>
</reference>
<feature type="region of interest" description="Disordered" evidence="9">
    <location>
        <begin position="1"/>
        <end position="143"/>
    </location>
</feature>
<feature type="compositionally biased region" description="Basic residues" evidence="9">
    <location>
        <begin position="91"/>
        <end position="101"/>
    </location>
</feature>
<dbReference type="Gene3D" id="3.20.20.150">
    <property type="entry name" value="Divalent-metal-dependent TIM barrel enzymes"/>
    <property type="match status" value="1"/>
</dbReference>
<keyword evidence="8" id="KW-0234">DNA repair</keyword>
<evidence type="ECO:0000313" key="12">
    <source>
        <dbReference type="Proteomes" id="UP000812966"/>
    </source>
</evidence>
<organism evidence="11 12">
    <name type="scientific">Filobasidium floriforme</name>
    <dbReference type="NCBI Taxonomy" id="5210"/>
    <lineage>
        <taxon>Eukaryota</taxon>
        <taxon>Fungi</taxon>
        <taxon>Dikarya</taxon>
        <taxon>Basidiomycota</taxon>
        <taxon>Agaricomycotina</taxon>
        <taxon>Tremellomycetes</taxon>
        <taxon>Filobasidiales</taxon>
        <taxon>Filobasidiaceae</taxon>
        <taxon>Filobasidium</taxon>
    </lineage>
</organism>
<evidence type="ECO:0000313" key="11">
    <source>
        <dbReference type="EMBL" id="KAG7571190.1"/>
    </source>
</evidence>